<keyword evidence="9" id="KW-1185">Reference proteome</keyword>
<evidence type="ECO:0000313" key="8">
    <source>
        <dbReference type="EMBL" id="GAK44052.1"/>
    </source>
</evidence>
<dbReference type="PANTHER" id="PTHR34584">
    <property type="entry name" value="NA(+)/H(+) ANTIPORTER SUBUNIT E1"/>
    <property type="match status" value="1"/>
</dbReference>
<evidence type="ECO:0000256" key="2">
    <source>
        <dbReference type="ARBA" id="ARBA00006228"/>
    </source>
</evidence>
<dbReference type="GO" id="GO:0005886">
    <property type="term" value="C:plasma membrane"/>
    <property type="evidence" value="ECO:0007669"/>
    <property type="project" value="UniProtKB-SubCell"/>
</dbReference>
<dbReference type="PROSITE" id="PS51257">
    <property type="entry name" value="PROKAR_LIPOPROTEIN"/>
    <property type="match status" value="1"/>
</dbReference>
<evidence type="ECO:0000256" key="4">
    <source>
        <dbReference type="ARBA" id="ARBA00022692"/>
    </source>
</evidence>
<dbReference type="PANTHER" id="PTHR34584:SF1">
    <property type="entry name" value="NA(+)_H(+) ANTIPORTER SUBUNIT E1"/>
    <property type="match status" value="1"/>
</dbReference>
<reference evidence="8 9" key="1">
    <citation type="submission" date="2014-07" db="EMBL/GenBank/DDBJ databases">
        <title>Tepidicaulis marinum gen. nov., sp. nov., a novel marine bacterium denitrifying nitrate to nitrous oxide strictly under microaerobic conditions.</title>
        <authorList>
            <person name="Takeuchi M."/>
            <person name="Yamagishi T."/>
            <person name="Kamagata Y."/>
            <person name="Oshima K."/>
            <person name="Hattori M."/>
            <person name="Katayama T."/>
            <person name="Hanada S."/>
            <person name="Tamaki H."/>
            <person name="Marumo K."/>
            <person name="Maeda H."/>
            <person name="Nedachi M."/>
            <person name="Iwasaki W."/>
            <person name="Suwa Y."/>
            <person name="Sakata S."/>
        </authorList>
    </citation>
    <scope>NUCLEOTIDE SEQUENCE [LARGE SCALE GENOMIC DNA]</scope>
    <source>
        <strain evidence="8 9">MA2</strain>
    </source>
</reference>
<dbReference type="GO" id="GO:0008324">
    <property type="term" value="F:monoatomic cation transmembrane transporter activity"/>
    <property type="evidence" value="ECO:0007669"/>
    <property type="project" value="InterPro"/>
</dbReference>
<evidence type="ECO:0000256" key="1">
    <source>
        <dbReference type="ARBA" id="ARBA00004651"/>
    </source>
</evidence>
<evidence type="ECO:0000256" key="3">
    <source>
        <dbReference type="ARBA" id="ARBA00022475"/>
    </source>
</evidence>
<dbReference type="eggNOG" id="COG1863">
    <property type="taxonomic scope" value="Bacteria"/>
</dbReference>
<dbReference type="EMBL" id="BBIO01000002">
    <property type="protein sequence ID" value="GAK44052.1"/>
    <property type="molecule type" value="Genomic_DNA"/>
</dbReference>
<keyword evidence="5 7" id="KW-1133">Transmembrane helix</keyword>
<evidence type="ECO:0000313" key="9">
    <source>
        <dbReference type="Proteomes" id="UP000028702"/>
    </source>
</evidence>
<dbReference type="STRING" id="1333998.M2A_0551"/>
<comment type="subcellular location">
    <subcellularLocation>
        <location evidence="1">Cell membrane</location>
        <topology evidence="1">Multi-pass membrane protein</topology>
    </subcellularLocation>
</comment>
<comment type="caution">
    <text evidence="8">The sequence shown here is derived from an EMBL/GenBank/DDBJ whole genome shotgun (WGS) entry which is preliminary data.</text>
</comment>
<protein>
    <submittedName>
        <fullName evidence="8">Cation antiporter</fullName>
    </submittedName>
</protein>
<evidence type="ECO:0000256" key="5">
    <source>
        <dbReference type="ARBA" id="ARBA00022989"/>
    </source>
</evidence>
<keyword evidence="6 7" id="KW-0472">Membrane</keyword>
<accession>A0A081B7N4</accession>
<evidence type="ECO:0000256" key="7">
    <source>
        <dbReference type="SAM" id="Phobius"/>
    </source>
</evidence>
<dbReference type="AlphaFoldDB" id="A0A081B7N4"/>
<name>A0A081B7N4_9HYPH</name>
<keyword evidence="3" id="KW-1003">Cell membrane</keyword>
<dbReference type="Proteomes" id="UP000028702">
    <property type="component" value="Unassembled WGS sequence"/>
</dbReference>
<sequence length="158" mass="17311">MVKAITLGLGLFALWFLLSGYTIPLILTFGVLSCILCVWLAARMDLIDEEAVPLQLSAGISSYWGWLGREIAKANWAVVKIILSPRLKLDQQLVYVPNSQKSDMGKVIYANSITLTPGTITVETEPGKFLVHGITGAFTDPEGLAEMDRRVTAIESRT</sequence>
<feature type="transmembrane region" description="Helical" evidence="7">
    <location>
        <begin position="12"/>
        <end position="41"/>
    </location>
</feature>
<comment type="similarity">
    <text evidence="2">Belongs to the CPA3 antiporters (TC 2.A.63) subunit E family.</text>
</comment>
<gene>
    <name evidence="8" type="ORF">M2A_0551</name>
</gene>
<proteinExistence type="inferred from homology"/>
<organism evidence="8 9">
    <name type="scientific">Tepidicaulis marinus</name>
    <dbReference type="NCBI Taxonomy" id="1333998"/>
    <lineage>
        <taxon>Bacteria</taxon>
        <taxon>Pseudomonadati</taxon>
        <taxon>Pseudomonadota</taxon>
        <taxon>Alphaproteobacteria</taxon>
        <taxon>Hyphomicrobiales</taxon>
        <taxon>Parvibaculaceae</taxon>
        <taxon>Tepidicaulis</taxon>
    </lineage>
</organism>
<keyword evidence="4 7" id="KW-0812">Transmembrane</keyword>
<dbReference type="Pfam" id="PF01899">
    <property type="entry name" value="MNHE"/>
    <property type="match status" value="1"/>
</dbReference>
<dbReference type="InterPro" id="IPR002758">
    <property type="entry name" value="Cation_antiport_E"/>
</dbReference>
<dbReference type="RefSeq" id="WP_045442669.1">
    <property type="nucleotide sequence ID" value="NZ_BBIO01000002.1"/>
</dbReference>
<evidence type="ECO:0000256" key="6">
    <source>
        <dbReference type="ARBA" id="ARBA00023136"/>
    </source>
</evidence>